<gene>
    <name evidence="1" type="ORF">GALMADRAFT_257111</name>
</gene>
<organism evidence="1 2">
    <name type="scientific">Galerina marginata (strain CBS 339.88)</name>
    <dbReference type="NCBI Taxonomy" id="685588"/>
    <lineage>
        <taxon>Eukaryota</taxon>
        <taxon>Fungi</taxon>
        <taxon>Dikarya</taxon>
        <taxon>Basidiomycota</taxon>
        <taxon>Agaricomycotina</taxon>
        <taxon>Agaricomycetes</taxon>
        <taxon>Agaricomycetidae</taxon>
        <taxon>Agaricales</taxon>
        <taxon>Agaricineae</taxon>
        <taxon>Strophariaceae</taxon>
        <taxon>Galerina</taxon>
    </lineage>
</organism>
<evidence type="ECO:0000313" key="1">
    <source>
        <dbReference type="EMBL" id="KDR68412.1"/>
    </source>
</evidence>
<dbReference type="SMART" id="SM00248">
    <property type="entry name" value="ANK"/>
    <property type="match status" value="5"/>
</dbReference>
<dbReference type="STRING" id="685588.A0A067SEK7"/>
<dbReference type="InterPro" id="IPR002110">
    <property type="entry name" value="Ankyrin_rpt"/>
</dbReference>
<dbReference type="HOGENOM" id="CLU_042678_0_0_1"/>
<dbReference type="SUPFAM" id="SSF48403">
    <property type="entry name" value="Ankyrin repeat"/>
    <property type="match status" value="1"/>
</dbReference>
<proteinExistence type="predicted"/>
<dbReference type="Proteomes" id="UP000027222">
    <property type="component" value="Unassembled WGS sequence"/>
</dbReference>
<evidence type="ECO:0008006" key="3">
    <source>
        <dbReference type="Google" id="ProtNLM"/>
    </source>
</evidence>
<dbReference type="OrthoDB" id="2980193at2759"/>
<dbReference type="AlphaFoldDB" id="A0A067SEK7"/>
<dbReference type="InterPro" id="IPR036770">
    <property type="entry name" value="Ankyrin_rpt-contain_sf"/>
</dbReference>
<keyword evidence="2" id="KW-1185">Reference proteome</keyword>
<dbReference type="EMBL" id="KL142408">
    <property type="protein sequence ID" value="KDR68412.1"/>
    <property type="molecule type" value="Genomic_DNA"/>
</dbReference>
<reference evidence="2" key="1">
    <citation type="journal article" date="2014" name="Proc. Natl. Acad. Sci. U.S.A.">
        <title>Extensive sampling of basidiomycete genomes demonstrates inadequacy of the white-rot/brown-rot paradigm for wood decay fungi.</title>
        <authorList>
            <person name="Riley R."/>
            <person name="Salamov A.A."/>
            <person name="Brown D.W."/>
            <person name="Nagy L.G."/>
            <person name="Floudas D."/>
            <person name="Held B.W."/>
            <person name="Levasseur A."/>
            <person name="Lombard V."/>
            <person name="Morin E."/>
            <person name="Otillar R."/>
            <person name="Lindquist E.A."/>
            <person name="Sun H."/>
            <person name="LaButti K.M."/>
            <person name="Schmutz J."/>
            <person name="Jabbour D."/>
            <person name="Luo H."/>
            <person name="Baker S.E."/>
            <person name="Pisabarro A.G."/>
            <person name="Walton J.D."/>
            <person name="Blanchette R.A."/>
            <person name="Henrissat B."/>
            <person name="Martin F."/>
            <person name="Cullen D."/>
            <person name="Hibbett D.S."/>
            <person name="Grigoriev I.V."/>
        </authorList>
    </citation>
    <scope>NUCLEOTIDE SEQUENCE [LARGE SCALE GENOMIC DNA]</scope>
    <source>
        <strain evidence="2">CBS 339.88</strain>
    </source>
</reference>
<protein>
    <recommendedName>
        <fullName evidence="3">Ankyrin repeat protein</fullName>
    </recommendedName>
</protein>
<sequence length="507" mass="56399">MEAYELTEEDLHEMEDDLPCIRAARNPNPAVLSAILAEGARREAQVPVNTPRRARTHFLDPFSPNAYIAGSIYGIYTSPLVEAIKAVLPDNVDILLKEGADPNGILLEDLDEYSVRFIRGRDPKYNMDSHVMCPSRNKTMSIYVIAQPQISSLTAREIVARRKTFSRFWTEPDLPTFHFASEPARTALEVAASIGDIPLFDQMRAANPDESWWTSTQMQSQLPGTLTHSSLSVSSPIHEAIISQHQGMLRHLLSIGYSPNILPLAAPTCCFPPHMASIAFCDPPNLAAYDLLALDPRTDLTLRTPVFSIHILHIAAARLDIPLLRHLCSAPTTPLSAAGSTALGHTLLHIAALPRTDAQVNLISPMILHSVHDVRTLDTRKWYAPILRQRHRTICGILFSRADTAPFPREFTSEDEADQKKQHTMVLWLLDSGTQDLAGKDVYGNTPLHYLASAVRVNEKLIAQLRASESGEKVWKESRNERGYSPEDLFKDGNKAQVLCKCRLMSA</sequence>
<evidence type="ECO:0000313" key="2">
    <source>
        <dbReference type="Proteomes" id="UP000027222"/>
    </source>
</evidence>
<name>A0A067SEK7_GALM3</name>
<accession>A0A067SEK7</accession>
<dbReference type="Gene3D" id="1.25.40.20">
    <property type="entry name" value="Ankyrin repeat-containing domain"/>
    <property type="match status" value="2"/>
</dbReference>